<dbReference type="InterPro" id="IPR017592">
    <property type="entry name" value="Pilus_assmbl_Flp-typ_CpaB"/>
</dbReference>
<dbReference type="NCBIfam" id="TIGR03177">
    <property type="entry name" value="pilus_cpaB"/>
    <property type="match status" value="1"/>
</dbReference>
<dbReference type="Pfam" id="PF08666">
    <property type="entry name" value="SAF"/>
    <property type="match status" value="1"/>
</dbReference>
<name>A0A917FSW7_9BACL</name>
<dbReference type="InterPro" id="IPR031571">
    <property type="entry name" value="RcpC_dom"/>
</dbReference>
<dbReference type="CDD" id="cd11614">
    <property type="entry name" value="SAF_CpaB_FlgA_like"/>
    <property type="match status" value="1"/>
</dbReference>
<protein>
    <submittedName>
        <fullName evidence="2">Flp pilus assembly protein CpaB</fullName>
    </submittedName>
</protein>
<dbReference type="InterPro" id="IPR013974">
    <property type="entry name" value="SAF"/>
</dbReference>
<dbReference type="SMART" id="SM00858">
    <property type="entry name" value="SAF"/>
    <property type="match status" value="1"/>
</dbReference>
<evidence type="ECO:0000313" key="2">
    <source>
        <dbReference type="EMBL" id="GGG00546.1"/>
    </source>
</evidence>
<dbReference type="EMBL" id="BMGR01000005">
    <property type="protein sequence ID" value="GGG00546.1"/>
    <property type="molecule type" value="Genomic_DNA"/>
</dbReference>
<dbReference type="Pfam" id="PF16976">
    <property type="entry name" value="RcpC"/>
    <property type="match status" value="1"/>
</dbReference>
<dbReference type="RefSeq" id="WP_188530655.1">
    <property type="nucleotide sequence ID" value="NZ_BMGR01000005.1"/>
</dbReference>
<evidence type="ECO:0000313" key="3">
    <source>
        <dbReference type="Proteomes" id="UP000644756"/>
    </source>
</evidence>
<evidence type="ECO:0000259" key="1">
    <source>
        <dbReference type="SMART" id="SM00858"/>
    </source>
</evidence>
<organism evidence="2 3">
    <name type="scientific">Paenibacillus abyssi</name>
    <dbReference type="NCBI Taxonomy" id="1340531"/>
    <lineage>
        <taxon>Bacteria</taxon>
        <taxon>Bacillati</taxon>
        <taxon>Bacillota</taxon>
        <taxon>Bacilli</taxon>
        <taxon>Bacillales</taxon>
        <taxon>Paenibacillaceae</taxon>
        <taxon>Paenibacillus</taxon>
    </lineage>
</organism>
<reference evidence="2" key="1">
    <citation type="journal article" date="2014" name="Int. J. Syst. Evol. Microbiol.">
        <title>Complete genome sequence of Corynebacterium casei LMG S-19264T (=DSM 44701T), isolated from a smear-ripened cheese.</title>
        <authorList>
            <consortium name="US DOE Joint Genome Institute (JGI-PGF)"/>
            <person name="Walter F."/>
            <person name="Albersmeier A."/>
            <person name="Kalinowski J."/>
            <person name="Ruckert C."/>
        </authorList>
    </citation>
    <scope>NUCLEOTIDE SEQUENCE</scope>
    <source>
        <strain evidence="2">CGMCC 1.12987</strain>
    </source>
</reference>
<proteinExistence type="predicted"/>
<dbReference type="Gene3D" id="3.90.1210.10">
    <property type="entry name" value="Antifreeze-like/N-acetylneuraminic acid synthase C-terminal domain"/>
    <property type="match status" value="1"/>
</dbReference>
<feature type="domain" description="SAF" evidence="1">
    <location>
        <begin position="39"/>
        <end position="101"/>
    </location>
</feature>
<comment type="caution">
    <text evidence="2">The sequence shown here is derived from an EMBL/GenBank/DDBJ whole genome shotgun (WGS) entry which is preliminary data.</text>
</comment>
<keyword evidence="3" id="KW-1185">Reference proteome</keyword>
<sequence>MRVKLTLVLAIIMGLITTALFFSYMKKFDAAQAVDIVWVEVIAARQPIMKNQSISADMLYMIQVPEKGLHPQTIKSTEEAEGKFAVADLAAGEVLLSHRLRQVEEETMFVSRKIQEGYRAVTVEVNAVQSVSNLIEPEDYVDVISTPAVHDGKPAVSFILLERVRVLAIGRRMVEAGPDTQYEVYSSVTLELKPQDAVMVINAGERGSLSLILHSRMIPAA</sequence>
<accession>A0A917FSW7</accession>
<reference evidence="2" key="2">
    <citation type="submission" date="2020-09" db="EMBL/GenBank/DDBJ databases">
        <authorList>
            <person name="Sun Q."/>
            <person name="Zhou Y."/>
        </authorList>
    </citation>
    <scope>NUCLEOTIDE SEQUENCE</scope>
    <source>
        <strain evidence="2">CGMCC 1.12987</strain>
    </source>
</reference>
<gene>
    <name evidence="2" type="primary">ctpC</name>
    <name evidence="2" type="ORF">GCM10010916_17140</name>
</gene>
<dbReference type="Proteomes" id="UP000644756">
    <property type="component" value="Unassembled WGS sequence"/>
</dbReference>
<dbReference type="AlphaFoldDB" id="A0A917FSW7"/>